<dbReference type="InterPro" id="IPR036188">
    <property type="entry name" value="FAD/NAD-bd_sf"/>
</dbReference>
<dbReference type="EMBL" id="BNCJ01000001">
    <property type="protein sequence ID" value="GHF36409.1"/>
    <property type="molecule type" value="Genomic_DNA"/>
</dbReference>
<dbReference type="Gene3D" id="3.30.9.10">
    <property type="entry name" value="D-Amino Acid Oxidase, subunit A, domain 2"/>
    <property type="match status" value="1"/>
</dbReference>
<evidence type="ECO:0000256" key="1">
    <source>
        <dbReference type="ARBA" id="ARBA00009410"/>
    </source>
</evidence>
<gene>
    <name evidence="4" type="primary">dadA</name>
    <name evidence="4" type="ORF">GCM10017056_05300</name>
</gene>
<dbReference type="PANTHER" id="PTHR13847">
    <property type="entry name" value="SARCOSINE DEHYDROGENASE-RELATED"/>
    <property type="match status" value="1"/>
</dbReference>
<dbReference type="AlphaFoldDB" id="A0A8J3M3Y6"/>
<organism evidence="4 5">
    <name type="scientific">Seohaeicola zhoushanensis</name>
    <dbReference type="NCBI Taxonomy" id="1569283"/>
    <lineage>
        <taxon>Bacteria</taxon>
        <taxon>Pseudomonadati</taxon>
        <taxon>Pseudomonadota</taxon>
        <taxon>Alphaproteobacteria</taxon>
        <taxon>Rhodobacterales</taxon>
        <taxon>Roseobacteraceae</taxon>
        <taxon>Seohaeicola</taxon>
    </lineage>
</organism>
<dbReference type="InterPro" id="IPR006076">
    <property type="entry name" value="FAD-dep_OxRdtase"/>
</dbReference>
<dbReference type="GO" id="GO:0008718">
    <property type="term" value="F:D-amino-acid dehydrogenase activity"/>
    <property type="evidence" value="ECO:0007669"/>
    <property type="project" value="TreeGrafter"/>
</dbReference>
<dbReference type="SUPFAM" id="SSF54373">
    <property type="entry name" value="FAD-linked reductases, C-terminal domain"/>
    <property type="match status" value="1"/>
</dbReference>
<dbReference type="SUPFAM" id="SSF51905">
    <property type="entry name" value="FAD/NAD(P)-binding domain"/>
    <property type="match status" value="1"/>
</dbReference>
<dbReference type="PANTHER" id="PTHR13847:SF280">
    <property type="entry name" value="D-AMINO ACID DEHYDROGENASE"/>
    <property type="match status" value="1"/>
</dbReference>
<proteinExistence type="inferred from homology"/>
<name>A0A8J3M3Y6_9RHOB</name>
<dbReference type="RefSeq" id="WP_189678482.1">
    <property type="nucleotide sequence ID" value="NZ_BNCJ01000001.1"/>
</dbReference>
<accession>A0A8J3M3Y6</accession>
<evidence type="ECO:0000259" key="3">
    <source>
        <dbReference type="Pfam" id="PF01266"/>
    </source>
</evidence>
<feature type="domain" description="FAD dependent oxidoreductase" evidence="3">
    <location>
        <begin position="2"/>
        <end position="398"/>
    </location>
</feature>
<dbReference type="NCBIfam" id="NF001933">
    <property type="entry name" value="PRK00711.1"/>
    <property type="match status" value="1"/>
</dbReference>
<dbReference type="GO" id="GO:0055130">
    <property type="term" value="P:D-alanine catabolic process"/>
    <property type="evidence" value="ECO:0007669"/>
    <property type="project" value="TreeGrafter"/>
</dbReference>
<evidence type="ECO:0000313" key="4">
    <source>
        <dbReference type="EMBL" id="GHF36409.1"/>
    </source>
</evidence>
<dbReference type="Proteomes" id="UP000626220">
    <property type="component" value="Unassembled WGS sequence"/>
</dbReference>
<dbReference type="Gene3D" id="3.50.50.60">
    <property type="entry name" value="FAD/NAD(P)-binding domain"/>
    <property type="match status" value="2"/>
</dbReference>
<sequence>MKVVVMGAGVIGVTTAYYLARQGAEVTVLDRQLGPGLETSYANAGELSYGMTSPWAAPGIPMKAVKWLFMKRRPLFIWPLISPTMWAWGWQMLRNCNDEAYRVNKSRMVRVSNYSRDVMPDLIAETGIEYDGRAQGTLQLFRTEKQLKGSKADQEILAEYDSPYEVLDPEGCIAVEPALAAVRDKFVGGLRLTADRTGDCRMFTVALAERCAEMGVEFQYGQSIRSIAVENNKVVGVDTEIAGRITGDAYVCALGSFGPKVLNPIGIRLPVYPVKGYSVTLPVTDDAMAPQSTIMDETHKVAVTRLGDRIRVAGTAEIAGYSGRLGPHATDTVRYVISDLFPKGGDVFRAEGWTGLRPMTPDGTPVLGPSRYANLFLNTGHGTLGWTMACGSGRAVADVVLGKKPEISLEGITAERYGV</sequence>
<comment type="caution">
    <text evidence="4">The sequence shown here is derived from an EMBL/GenBank/DDBJ whole genome shotgun (WGS) entry which is preliminary data.</text>
</comment>
<evidence type="ECO:0000313" key="5">
    <source>
        <dbReference type="Proteomes" id="UP000626220"/>
    </source>
</evidence>
<reference evidence="4" key="1">
    <citation type="journal article" date="2014" name="Int. J. Syst. Evol. Microbiol.">
        <title>Complete genome sequence of Corynebacterium casei LMG S-19264T (=DSM 44701T), isolated from a smear-ripened cheese.</title>
        <authorList>
            <consortium name="US DOE Joint Genome Institute (JGI-PGF)"/>
            <person name="Walter F."/>
            <person name="Albersmeier A."/>
            <person name="Kalinowski J."/>
            <person name="Ruckert C."/>
        </authorList>
    </citation>
    <scope>NUCLEOTIDE SEQUENCE</scope>
    <source>
        <strain evidence="4">KCTC 42650</strain>
    </source>
</reference>
<reference evidence="4" key="2">
    <citation type="submission" date="2020-09" db="EMBL/GenBank/DDBJ databases">
        <authorList>
            <person name="Sun Q."/>
            <person name="Kim S."/>
        </authorList>
    </citation>
    <scope>NUCLEOTIDE SEQUENCE</scope>
    <source>
        <strain evidence="4">KCTC 42650</strain>
    </source>
</reference>
<dbReference type="GO" id="GO:0005737">
    <property type="term" value="C:cytoplasm"/>
    <property type="evidence" value="ECO:0007669"/>
    <property type="project" value="TreeGrafter"/>
</dbReference>
<keyword evidence="5" id="KW-1185">Reference proteome</keyword>
<keyword evidence="2" id="KW-0560">Oxidoreductase</keyword>
<comment type="similarity">
    <text evidence="1">Belongs to the DadA oxidoreductase family.</text>
</comment>
<protein>
    <submittedName>
        <fullName evidence="4">D-amino acid dehydrogenase</fullName>
    </submittedName>
</protein>
<dbReference type="Pfam" id="PF01266">
    <property type="entry name" value="DAO"/>
    <property type="match status" value="1"/>
</dbReference>
<dbReference type="GO" id="GO:0005886">
    <property type="term" value="C:plasma membrane"/>
    <property type="evidence" value="ECO:0007669"/>
    <property type="project" value="TreeGrafter"/>
</dbReference>
<evidence type="ECO:0000256" key="2">
    <source>
        <dbReference type="ARBA" id="ARBA00023002"/>
    </source>
</evidence>